<reference evidence="2 3" key="1">
    <citation type="submission" date="2020-02" db="EMBL/GenBank/DDBJ databases">
        <authorList>
            <person name="Ma Q."/>
            <person name="Huang Y."/>
            <person name="Song X."/>
            <person name="Pei D."/>
        </authorList>
    </citation>
    <scope>NUCLEOTIDE SEQUENCE [LARGE SCALE GENOMIC DNA]</scope>
    <source>
        <strain evidence="2">Sxm20200214</strain>
        <tissue evidence="2">Leaf</tissue>
    </source>
</reference>
<feature type="region of interest" description="Disordered" evidence="1">
    <location>
        <begin position="20"/>
        <end position="59"/>
    </location>
</feature>
<feature type="compositionally biased region" description="Polar residues" evidence="1">
    <location>
        <begin position="27"/>
        <end position="45"/>
    </location>
</feature>
<evidence type="ECO:0000256" key="1">
    <source>
        <dbReference type="SAM" id="MobiDB-lite"/>
    </source>
</evidence>
<dbReference type="AlphaFoldDB" id="A0A8X7PE16"/>
<dbReference type="Proteomes" id="UP000886595">
    <property type="component" value="Unassembled WGS sequence"/>
</dbReference>
<accession>A0A8X7PE16</accession>
<sequence>MKPNPFNGETLRSVEACLEARVETHPSRTASRHTTATGTEKTSPAKTKPPIVSTEHAGN</sequence>
<proteinExistence type="predicted"/>
<keyword evidence="3" id="KW-1185">Reference proteome</keyword>
<evidence type="ECO:0000313" key="2">
    <source>
        <dbReference type="EMBL" id="KAG2249217.1"/>
    </source>
</evidence>
<protein>
    <submittedName>
        <fullName evidence="2">Uncharacterized protein</fullName>
    </submittedName>
</protein>
<gene>
    <name evidence="2" type="ORF">Bca52824_088845</name>
</gene>
<organism evidence="2 3">
    <name type="scientific">Brassica carinata</name>
    <name type="common">Ethiopian mustard</name>
    <name type="synonym">Abyssinian cabbage</name>
    <dbReference type="NCBI Taxonomy" id="52824"/>
    <lineage>
        <taxon>Eukaryota</taxon>
        <taxon>Viridiplantae</taxon>
        <taxon>Streptophyta</taxon>
        <taxon>Embryophyta</taxon>
        <taxon>Tracheophyta</taxon>
        <taxon>Spermatophyta</taxon>
        <taxon>Magnoliopsida</taxon>
        <taxon>eudicotyledons</taxon>
        <taxon>Gunneridae</taxon>
        <taxon>Pentapetalae</taxon>
        <taxon>rosids</taxon>
        <taxon>malvids</taxon>
        <taxon>Brassicales</taxon>
        <taxon>Brassicaceae</taxon>
        <taxon>Brassiceae</taxon>
        <taxon>Brassica</taxon>
    </lineage>
</organism>
<comment type="caution">
    <text evidence="2">The sequence shown here is derived from an EMBL/GenBank/DDBJ whole genome shotgun (WGS) entry which is preliminary data.</text>
</comment>
<evidence type="ECO:0000313" key="3">
    <source>
        <dbReference type="Proteomes" id="UP000886595"/>
    </source>
</evidence>
<dbReference type="EMBL" id="JAAMPC010000017">
    <property type="protein sequence ID" value="KAG2249217.1"/>
    <property type="molecule type" value="Genomic_DNA"/>
</dbReference>
<name>A0A8X7PE16_BRACI</name>